<keyword evidence="2" id="KW-1185">Reference proteome</keyword>
<evidence type="ECO:0000313" key="2">
    <source>
        <dbReference type="Proteomes" id="UP000245379"/>
    </source>
</evidence>
<dbReference type="AlphaFoldDB" id="A0A317EHM7"/>
<evidence type="ECO:0000313" key="1">
    <source>
        <dbReference type="EMBL" id="PWS25915.1"/>
    </source>
</evidence>
<sequence length="226" mass="26611">MNYSQLELYISQPRLSRFYRACGNSKTKTQKLYKINLRVSQAFYPLMNLFETFIRNAIYNQISIHFADSDWIMNQKMFFMSSVTLTRSRFYLLKQVQKAESDILRRGLAITSSRIIAEQTFGFWTSFFDNHHFILVGGAPLTAFPYKPAHINRSHVATMLGRIREFRNRIYHNEPICFSGINIDFALALQVLRDIHDLIGWLDPQLRAYTDYFNNIQNKINQSNNL</sequence>
<comment type="caution">
    <text evidence="1">The sequence shown here is derived from an EMBL/GenBank/DDBJ whole genome shotgun (WGS) entry which is preliminary data.</text>
</comment>
<dbReference type="OrthoDB" id="9813050at2"/>
<organism evidence="1 2">
    <name type="scientific">Pedobacter yonginense</name>
    <dbReference type="NCBI Taxonomy" id="651869"/>
    <lineage>
        <taxon>Bacteria</taxon>
        <taxon>Pseudomonadati</taxon>
        <taxon>Bacteroidota</taxon>
        <taxon>Sphingobacteriia</taxon>
        <taxon>Sphingobacteriales</taxon>
        <taxon>Sphingobacteriaceae</taxon>
        <taxon>Pedobacter</taxon>
    </lineage>
</organism>
<name>A0A317EHM7_9SPHI</name>
<dbReference type="RefSeq" id="WP_109927436.1">
    <property type="nucleotide sequence ID" value="NZ_QGNZ01000006.1"/>
</dbReference>
<evidence type="ECO:0008006" key="3">
    <source>
        <dbReference type="Google" id="ProtNLM"/>
    </source>
</evidence>
<gene>
    <name evidence="1" type="ORF">DHW03_18965</name>
</gene>
<accession>A0A317EHM7</accession>
<protein>
    <recommendedName>
        <fullName evidence="3">CAAX protease</fullName>
    </recommendedName>
</protein>
<reference evidence="1 2" key="1">
    <citation type="submission" date="2018-05" db="EMBL/GenBank/DDBJ databases">
        <title>Pedobacter paludis sp. nov., isolated from wetland soil.</title>
        <authorList>
            <person name="Zhang Y."/>
            <person name="Wang G."/>
        </authorList>
    </citation>
    <scope>NUCLEOTIDE SEQUENCE [LARGE SCALE GENOMIC DNA]</scope>
    <source>
        <strain evidence="1 2">KCTC22721</strain>
    </source>
</reference>
<dbReference type="Proteomes" id="UP000245379">
    <property type="component" value="Unassembled WGS sequence"/>
</dbReference>
<proteinExistence type="predicted"/>
<dbReference type="EMBL" id="QGNZ01000006">
    <property type="protein sequence ID" value="PWS25915.1"/>
    <property type="molecule type" value="Genomic_DNA"/>
</dbReference>